<organism evidence="1 2">
    <name type="scientific">Chitinimonas arctica</name>
    <dbReference type="NCBI Taxonomy" id="2594795"/>
    <lineage>
        <taxon>Bacteria</taxon>
        <taxon>Pseudomonadati</taxon>
        <taxon>Pseudomonadota</taxon>
        <taxon>Betaproteobacteria</taxon>
        <taxon>Neisseriales</taxon>
        <taxon>Chitinibacteraceae</taxon>
        <taxon>Chitinimonas</taxon>
    </lineage>
</organism>
<dbReference type="OrthoDB" id="9776955at2"/>
<dbReference type="SUPFAM" id="SSF53822">
    <property type="entry name" value="Periplasmic binding protein-like I"/>
    <property type="match status" value="1"/>
</dbReference>
<dbReference type="AlphaFoldDB" id="A0A516SA02"/>
<evidence type="ECO:0000313" key="1">
    <source>
        <dbReference type="EMBL" id="QDQ24979.1"/>
    </source>
</evidence>
<dbReference type="KEGG" id="cari:FNU76_00680"/>
<dbReference type="InterPro" id="IPR028082">
    <property type="entry name" value="Peripla_BP_I"/>
</dbReference>
<accession>A0A516SA02</accession>
<name>A0A516SA02_9NEIS</name>
<dbReference type="Proteomes" id="UP000317550">
    <property type="component" value="Chromosome"/>
</dbReference>
<dbReference type="PANTHER" id="PTHR35271:SF1">
    <property type="entry name" value="ABC TRANSPORTER, SUBSTRATE-BINDING LIPOPROTEIN"/>
    <property type="match status" value="1"/>
</dbReference>
<evidence type="ECO:0000313" key="2">
    <source>
        <dbReference type="Proteomes" id="UP000317550"/>
    </source>
</evidence>
<dbReference type="CDD" id="cd06325">
    <property type="entry name" value="PBP1_ABC_unchar_transporter"/>
    <property type="match status" value="1"/>
</dbReference>
<dbReference type="InterPro" id="IPR007487">
    <property type="entry name" value="ABC_transpt-TYRBP-like"/>
</dbReference>
<dbReference type="PANTHER" id="PTHR35271">
    <property type="entry name" value="ABC TRANSPORTER, SUBSTRATE-BINDING LIPOPROTEIN-RELATED"/>
    <property type="match status" value="1"/>
</dbReference>
<dbReference type="RefSeq" id="WP_143855904.1">
    <property type="nucleotide sequence ID" value="NZ_CP041730.1"/>
</dbReference>
<keyword evidence="2" id="KW-1185">Reference proteome</keyword>
<protein>
    <submittedName>
        <fullName evidence="1">ABC transporter substrate-binding protein</fullName>
    </submittedName>
</protein>
<proteinExistence type="predicted"/>
<dbReference type="Gene3D" id="3.40.50.2300">
    <property type="match status" value="2"/>
</dbReference>
<gene>
    <name evidence="1" type="ORF">FNU76_00680</name>
</gene>
<reference evidence="2" key="1">
    <citation type="submission" date="2019-07" db="EMBL/GenBank/DDBJ databases">
        <title>Chitinimonas sp. nov., isolated from Ny-Alesund, arctica soil.</title>
        <authorList>
            <person name="Xu Q."/>
            <person name="Peng F."/>
        </authorList>
    </citation>
    <scope>NUCLEOTIDE SEQUENCE [LARGE SCALE GENOMIC DNA]</scope>
    <source>
        <strain evidence="2">R3-44</strain>
    </source>
</reference>
<dbReference type="EMBL" id="CP041730">
    <property type="protein sequence ID" value="QDQ24979.1"/>
    <property type="molecule type" value="Genomic_DNA"/>
</dbReference>
<sequence length="333" mass="35372">MKRRTLLQAGLGLALGSTLTAGADASRRKRVMLLLYRGLTAAEQGFMDYLRARLEVEFIVRDAGSDKSRLAGMVEEARQLRPDLIYTFGTSVTVATVGTFSGRDPKLHISDIPVVFNIVADPVGAGLAPDTQSSLRNLTGVSHLAPPAAQWQALRRFGSPRKLAILYSPNEKNAVLAAARLATLARQDGGQVQAEAIATAAGQAPDPASLQASLARLLASQPDWLYLPSDSFLIANAAAVVQQAHQAGVAVFAATEEPVRQAGALAGLVSPYYAAGQFAAHKAAQILNGKKKAAELPLDTLARFTYLIHIGSARVLRRYPPLGLLRYAEIVGS</sequence>
<dbReference type="Pfam" id="PF04392">
    <property type="entry name" value="ABC_sub_bind"/>
    <property type="match status" value="1"/>
</dbReference>